<dbReference type="EMBL" id="PGEX01000001">
    <property type="protein sequence ID" value="PJJ42841.1"/>
    <property type="molecule type" value="Genomic_DNA"/>
</dbReference>
<dbReference type="InterPro" id="IPR019267">
    <property type="entry name" value="CRISPR-assoc_Cas6_C"/>
</dbReference>
<proteinExistence type="predicted"/>
<feature type="domain" description="CRISPR-associated protein Cas6 C-terminal" evidence="1">
    <location>
        <begin position="160"/>
        <end position="280"/>
    </location>
</feature>
<dbReference type="AlphaFoldDB" id="A0A2M9AAS8"/>
<dbReference type="OrthoDB" id="9787241at2"/>
<gene>
    <name evidence="2" type="ORF">BGX16_0002</name>
    <name evidence="3" type="ORF">BGX16_2892</name>
</gene>
<accession>A0A2M9AAS8</accession>
<organism evidence="3 4">
    <name type="scientific">Hallerella succinigenes</name>
    <dbReference type="NCBI Taxonomy" id="1896222"/>
    <lineage>
        <taxon>Bacteria</taxon>
        <taxon>Pseudomonadati</taxon>
        <taxon>Fibrobacterota</taxon>
        <taxon>Fibrobacteria</taxon>
        <taxon>Fibrobacterales</taxon>
        <taxon>Fibrobacteraceae</taxon>
        <taxon>Hallerella</taxon>
    </lineage>
</organism>
<dbReference type="Gene3D" id="3.30.70.1900">
    <property type="match status" value="1"/>
</dbReference>
<evidence type="ECO:0000313" key="4">
    <source>
        <dbReference type="Proteomes" id="UP000231134"/>
    </source>
</evidence>
<reference evidence="3 4" key="1">
    <citation type="submission" date="2017-11" db="EMBL/GenBank/DDBJ databases">
        <title>Animal gut microbial communities from fecal samples from Wisconsin, USA.</title>
        <authorList>
            <person name="Neumann A."/>
        </authorList>
    </citation>
    <scope>NUCLEOTIDE SEQUENCE [LARGE SCALE GENOMIC DNA]</scope>
    <source>
        <strain evidence="3 4">UWS3</strain>
    </source>
</reference>
<keyword evidence="4" id="KW-1185">Reference proteome</keyword>
<dbReference type="RefSeq" id="WP_100424224.1">
    <property type="nucleotide sequence ID" value="NZ_PGEX01000001.1"/>
</dbReference>
<dbReference type="Proteomes" id="UP000231134">
    <property type="component" value="Unassembled WGS sequence"/>
</dbReference>
<dbReference type="EMBL" id="PGEX01000001">
    <property type="protein sequence ID" value="PJJ40096.1"/>
    <property type="molecule type" value="Genomic_DNA"/>
</dbReference>
<dbReference type="Pfam" id="PF10040">
    <property type="entry name" value="CRISPR_Cas6"/>
    <property type="match status" value="1"/>
</dbReference>
<evidence type="ECO:0000313" key="3">
    <source>
        <dbReference type="EMBL" id="PJJ42841.1"/>
    </source>
</evidence>
<sequence length="284" mass="32074">MFAIPHLQITRIYYRLVIENYKRFFRFPEAGIRGALGYYLYDEITKDFASPAHRENCTHLYSALLDPLPGTPAPPEGPQPRSINLRFFALPQEHDKAGLEVTFFGLSSTLSDTLEKCLTALGEEGIGHDATRFYIDGMRPPTVTDIADVQVSNSDSLKLVFFTPTTFRHYRKESTDWNLEMFSWNLLQRIELLCKAYGSIDGADWNFDELLHDLLAMESQAATTKTTRSRLSSRQNKRIYYSGFTGTVILKNISETARVLLSIGEMVGVGKNTTFGGGRYAITV</sequence>
<evidence type="ECO:0000259" key="1">
    <source>
        <dbReference type="Pfam" id="PF10040"/>
    </source>
</evidence>
<evidence type="ECO:0000313" key="2">
    <source>
        <dbReference type="EMBL" id="PJJ40096.1"/>
    </source>
</evidence>
<protein>
    <submittedName>
        <fullName evidence="3">Uncharacterized protein DUF2276</fullName>
    </submittedName>
</protein>
<name>A0A2M9AAS8_9BACT</name>
<comment type="caution">
    <text evidence="3">The sequence shown here is derived from an EMBL/GenBank/DDBJ whole genome shotgun (WGS) entry which is preliminary data.</text>
</comment>